<keyword evidence="3" id="KW-0378">Hydrolase</keyword>
<organism evidence="7 8">
    <name type="scientific">Rhodococcus pseudokoreensis</name>
    <dbReference type="NCBI Taxonomy" id="2811421"/>
    <lineage>
        <taxon>Bacteria</taxon>
        <taxon>Bacillati</taxon>
        <taxon>Actinomycetota</taxon>
        <taxon>Actinomycetes</taxon>
        <taxon>Mycobacteriales</taxon>
        <taxon>Nocardiaceae</taxon>
        <taxon>Rhodococcus</taxon>
    </lineage>
</organism>
<name>A0A974W6I5_9NOCA</name>
<proteinExistence type="inferred from homology"/>
<keyword evidence="5" id="KW-0143">Chaperone</keyword>
<dbReference type="EMBL" id="CP070619">
    <property type="protein sequence ID" value="QSE92100.1"/>
    <property type="molecule type" value="Genomic_DNA"/>
</dbReference>
<evidence type="ECO:0000313" key="8">
    <source>
        <dbReference type="Proteomes" id="UP000662986"/>
    </source>
</evidence>
<accession>A0A974W6I5</accession>
<keyword evidence="4" id="KW-0342">GTP-binding</keyword>
<reference evidence="7 8" key="1">
    <citation type="journal article" date="2021" name="Microbiol. Resour. Announc.">
        <title>Complete Genome Sequences of Two Rhodococcus sp. Strains with Large and Linear Chromosomes, Isolated from Apple Rhizosphere.</title>
        <authorList>
            <person name="Benning S."/>
            <person name="Brugnone N."/>
            <person name="Siani R."/>
            <person name="Kublik S."/>
            <person name="Schloter M."/>
            <person name="Rad V."/>
        </authorList>
    </citation>
    <scope>NUCLEOTIDE SEQUENCE [LARGE SCALE GENOMIC DNA]</scope>
    <source>
        <strain evidence="7 8">R79</strain>
    </source>
</reference>
<evidence type="ECO:0000256" key="1">
    <source>
        <dbReference type="ARBA" id="ARBA00009625"/>
    </source>
</evidence>
<feature type="domain" description="AAA+ ATPase" evidence="6">
    <location>
        <begin position="52"/>
        <end position="259"/>
    </location>
</feature>
<keyword evidence="2" id="KW-0547">Nucleotide-binding</keyword>
<dbReference type="InterPro" id="IPR005129">
    <property type="entry name" value="GTPase_ArgK"/>
</dbReference>
<protein>
    <submittedName>
        <fullName evidence="7">Methylmalonyl Co-A mutase-associated GTPase MeaB</fullName>
    </submittedName>
</protein>
<dbReference type="PANTHER" id="PTHR43087:SF1">
    <property type="entry name" value="LAO_AO TRANSPORT SYSTEM ATPASE"/>
    <property type="match status" value="1"/>
</dbReference>
<dbReference type="PANTHER" id="PTHR43087">
    <property type="entry name" value="LYSINE/ARGININE/ORNITHINE TRANSPORT SYSTEM KINASE"/>
    <property type="match status" value="1"/>
</dbReference>
<dbReference type="NCBIfam" id="TIGR00750">
    <property type="entry name" value="lao"/>
    <property type="match status" value="1"/>
</dbReference>
<gene>
    <name evidence="7" type="primary">meaB</name>
    <name evidence="7" type="ORF">JWS13_27430</name>
</gene>
<dbReference type="InterPro" id="IPR052040">
    <property type="entry name" value="GTPase/Isobutyryl-CoA_mutase"/>
</dbReference>
<dbReference type="InterPro" id="IPR003593">
    <property type="entry name" value="AAA+_ATPase"/>
</dbReference>
<dbReference type="Gene3D" id="3.40.50.300">
    <property type="entry name" value="P-loop containing nucleotide triphosphate hydrolases"/>
    <property type="match status" value="1"/>
</dbReference>
<dbReference type="InterPro" id="IPR027417">
    <property type="entry name" value="P-loop_NTPase"/>
</dbReference>
<dbReference type="Pfam" id="PF03308">
    <property type="entry name" value="MeaB"/>
    <property type="match status" value="1"/>
</dbReference>
<evidence type="ECO:0000256" key="2">
    <source>
        <dbReference type="ARBA" id="ARBA00022741"/>
    </source>
</evidence>
<keyword evidence="8" id="KW-1185">Reference proteome</keyword>
<dbReference type="Proteomes" id="UP000662986">
    <property type="component" value="Chromosome"/>
</dbReference>
<dbReference type="SUPFAM" id="SSF52540">
    <property type="entry name" value="P-loop containing nucleoside triphosphate hydrolases"/>
    <property type="match status" value="1"/>
</dbReference>
<evidence type="ECO:0000313" key="7">
    <source>
        <dbReference type="EMBL" id="QSE92100.1"/>
    </source>
</evidence>
<evidence type="ECO:0000256" key="4">
    <source>
        <dbReference type="ARBA" id="ARBA00023134"/>
    </source>
</evidence>
<reference evidence="7 8" key="2">
    <citation type="journal article" date="2022" name="Arch. Microbiol.">
        <title>Rhodococcus pseudokoreensis sp. nov. isolated from the rhizosphere of young M26 apple rootstocks.</title>
        <authorList>
            <person name="Kampfer P."/>
            <person name="Glaeser S.P."/>
            <person name="Blom J."/>
            <person name="Wolf J."/>
            <person name="Benning S."/>
            <person name="Schloter M."/>
            <person name="Neumann-Schaal M."/>
        </authorList>
    </citation>
    <scope>NUCLEOTIDE SEQUENCE [LARGE SCALE GENOMIC DNA]</scope>
    <source>
        <strain evidence="7 8">R79</strain>
    </source>
</reference>
<dbReference type="RefSeq" id="WP_206008465.1">
    <property type="nucleotide sequence ID" value="NZ_CP070619.1"/>
</dbReference>
<comment type="similarity">
    <text evidence="1">Belongs to the SIMIBI class G3E GTPase family. ArgK/MeaB subfamily.</text>
</comment>
<evidence type="ECO:0000256" key="5">
    <source>
        <dbReference type="ARBA" id="ARBA00023186"/>
    </source>
</evidence>
<sequence length="331" mass="34740">MRTFTSAEVDAMVSRLHYRDRRNLAHILSLIDSGTPDVRRRVAAGALRPQGAAHILGVTGPPGAGKSSLIGTLCMRFRESGKTVAVLAIDPSSPFSGGAVLGDSLRMQQQFLDPGVFIRSMAARKQLGGLSAVAGQAIRVLDAAGFDIVVIETAGVGQSEVEIATTADTTLVVMAPGMGDSVQATKAGILEIADIFVVNKSDHPGAGRLLSELRSISTMADDPGAWVTGIIATNSSNGEGSERLAAEIERHRTHLENTGAGSARRNSRIAATVREIALAELRRRYSSATTESQVLDELARAVAERRLDPYTAAEELIGPGNSSHALAALTP</sequence>
<evidence type="ECO:0000256" key="3">
    <source>
        <dbReference type="ARBA" id="ARBA00022801"/>
    </source>
</evidence>
<dbReference type="SMART" id="SM00382">
    <property type="entry name" value="AAA"/>
    <property type="match status" value="1"/>
</dbReference>
<evidence type="ECO:0000259" key="6">
    <source>
        <dbReference type="SMART" id="SM00382"/>
    </source>
</evidence>